<dbReference type="AlphaFoldDB" id="A0A3M0J570"/>
<accession>A0A3M0J570</accession>
<dbReference type="OrthoDB" id="416454at2759"/>
<sequence length="161" mass="17190">MTGLVDDRKGVDIVNLKCTKSFDTVPNKILIQPIGSCPESGDQAHDIYLGPVASSVPQGSILCPVLFSIFINDLVDGAVCTMSMVADDPKFRGVAYLPEGHAASGATLRGCGMDERPPKVQQGTMQRCGEKALLECLAAGQKSMRWVCNDHHGAEENNKGE</sequence>
<evidence type="ECO:0008006" key="3">
    <source>
        <dbReference type="Google" id="ProtNLM"/>
    </source>
</evidence>
<reference evidence="1 2" key="1">
    <citation type="submission" date="2018-07" db="EMBL/GenBank/DDBJ databases">
        <title>A high quality draft genome assembly of the barn swallow (H. rustica rustica).</title>
        <authorList>
            <person name="Formenti G."/>
            <person name="Chiara M."/>
            <person name="Poveda L."/>
            <person name="Francoijs K.-J."/>
            <person name="Bonisoli-Alquati A."/>
            <person name="Canova L."/>
            <person name="Gianfranceschi L."/>
            <person name="Horner D.S."/>
            <person name="Saino N."/>
        </authorList>
    </citation>
    <scope>NUCLEOTIDE SEQUENCE [LARGE SCALE GENOMIC DNA]</scope>
    <source>
        <strain evidence="1">Chelidonia</strain>
        <tissue evidence="1">Blood</tissue>
    </source>
</reference>
<evidence type="ECO:0000313" key="1">
    <source>
        <dbReference type="EMBL" id="RMB95995.1"/>
    </source>
</evidence>
<keyword evidence="2" id="KW-1185">Reference proteome</keyword>
<protein>
    <recommendedName>
        <fullName evidence="3">Reverse transcriptase domain-containing protein</fullName>
    </recommendedName>
</protein>
<evidence type="ECO:0000313" key="2">
    <source>
        <dbReference type="Proteomes" id="UP000269221"/>
    </source>
</evidence>
<dbReference type="Proteomes" id="UP000269221">
    <property type="component" value="Unassembled WGS sequence"/>
</dbReference>
<proteinExistence type="predicted"/>
<comment type="caution">
    <text evidence="1">The sequence shown here is derived from an EMBL/GenBank/DDBJ whole genome shotgun (WGS) entry which is preliminary data.</text>
</comment>
<gene>
    <name evidence="1" type="ORF">DUI87_27529</name>
</gene>
<name>A0A3M0J570_HIRRU</name>
<dbReference type="STRING" id="333673.A0A3M0J570"/>
<dbReference type="EMBL" id="QRBI01000181">
    <property type="protein sequence ID" value="RMB95995.1"/>
    <property type="molecule type" value="Genomic_DNA"/>
</dbReference>
<organism evidence="1 2">
    <name type="scientific">Hirundo rustica rustica</name>
    <dbReference type="NCBI Taxonomy" id="333673"/>
    <lineage>
        <taxon>Eukaryota</taxon>
        <taxon>Metazoa</taxon>
        <taxon>Chordata</taxon>
        <taxon>Craniata</taxon>
        <taxon>Vertebrata</taxon>
        <taxon>Euteleostomi</taxon>
        <taxon>Archelosauria</taxon>
        <taxon>Archosauria</taxon>
        <taxon>Dinosauria</taxon>
        <taxon>Saurischia</taxon>
        <taxon>Theropoda</taxon>
        <taxon>Coelurosauria</taxon>
        <taxon>Aves</taxon>
        <taxon>Neognathae</taxon>
        <taxon>Neoaves</taxon>
        <taxon>Telluraves</taxon>
        <taxon>Australaves</taxon>
        <taxon>Passeriformes</taxon>
        <taxon>Sylvioidea</taxon>
        <taxon>Hirundinidae</taxon>
        <taxon>Hirundo</taxon>
    </lineage>
</organism>